<feature type="signal peptide" evidence="2">
    <location>
        <begin position="1"/>
        <end position="31"/>
    </location>
</feature>
<dbReference type="EMBL" id="JAAIJQ010000022">
    <property type="protein sequence ID" value="NEV62099.1"/>
    <property type="molecule type" value="Genomic_DNA"/>
</dbReference>
<proteinExistence type="predicted"/>
<dbReference type="AlphaFoldDB" id="A0A6M0JY62"/>
<name>A0A6M0JY62_9GAMM</name>
<dbReference type="Proteomes" id="UP000483379">
    <property type="component" value="Unassembled WGS sequence"/>
</dbReference>
<evidence type="ECO:0000313" key="4">
    <source>
        <dbReference type="Proteomes" id="UP000483379"/>
    </source>
</evidence>
<organism evidence="3 4">
    <name type="scientific">Thiorhodococcus minor</name>
    <dbReference type="NCBI Taxonomy" id="57489"/>
    <lineage>
        <taxon>Bacteria</taxon>
        <taxon>Pseudomonadati</taxon>
        <taxon>Pseudomonadota</taxon>
        <taxon>Gammaproteobacteria</taxon>
        <taxon>Chromatiales</taxon>
        <taxon>Chromatiaceae</taxon>
        <taxon>Thiorhodococcus</taxon>
    </lineage>
</organism>
<keyword evidence="4" id="KW-1185">Reference proteome</keyword>
<keyword evidence="2" id="KW-0732">Signal</keyword>
<evidence type="ECO:0000256" key="1">
    <source>
        <dbReference type="SAM" id="MobiDB-lite"/>
    </source>
</evidence>
<feature type="chain" id="PRO_5026934235" evidence="2">
    <location>
        <begin position="32"/>
        <end position="472"/>
    </location>
</feature>
<reference evidence="3 4" key="1">
    <citation type="submission" date="2020-02" db="EMBL/GenBank/DDBJ databases">
        <title>Genome sequences of Thiorhodococcus mannitoliphagus and Thiorhodococcus minor, purple sulfur photosynthetic bacteria in the gammaproteobacterial family, Chromatiaceae.</title>
        <authorList>
            <person name="Aviles F.A."/>
            <person name="Meyer T.E."/>
            <person name="Kyndt J.A."/>
        </authorList>
    </citation>
    <scope>NUCLEOTIDE SEQUENCE [LARGE SCALE GENOMIC DNA]</scope>
    <source>
        <strain evidence="3 4">DSM 11518</strain>
    </source>
</reference>
<dbReference type="RefSeq" id="WP_164452573.1">
    <property type="nucleotide sequence ID" value="NZ_JAAIJQ010000022.1"/>
</dbReference>
<protein>
    <submittedName>
        <fullName evidence="3">Uncharacterized protein</fullName>
    </submittedName>
</protein>
<sequence length="472" mass="51138">MTAYKTTGGGLPKARMALLALATAALQPAFAQAPPEDGYPEDEPRMVAFLFNRASQSGAHCPKGWSELEEARGRLVLAMTDPSRLPRANAKQDLPIRGRTLHGEHAHRLKLKTSAEMQVLDLYLDGANPHLTRAGRITVGGHVLDYRQSDPNAPVGGSVQARTLEDGAMVGTEPGHWSFPYMPLLVCQQDRPTKLTRALPLNSVMFFIGRRCPTGERGNDVWQIYEEAAGRFIVTTMGRTEASAAEPRTGTTSGTAATRGFTGAHRHPDASYRFALETGGIADWDRVQLTPPWPGLPSHLWYLGSWIDFSYTQPSSEADPPAHIELLPCIKSGGYADRHARALVPPMLSIFSADQYCDGSGAGQLRWITAPNGGFLLVGLEPGQDPITPVGEALTAGQPLTHRHRLSAALAPEQSQTRQLRGQGYQQLAVPKAQQTSWDTGDSQQVLPTILLRHCTLAPETRQSLSTGKASP</sequence>
<accession>A0A6M0JY62</accession>
<evidence type="ECO:0000256" key="2">
    <source>
        <dbReference type="SAM" id="SignalP"/>
    </source>
</evidence>
<gene>
    <name evidence="3" type="ORF">G3446_09390</name>
</gene>
<comment type="caution">
    <text evidence="3">The sequence shown here is derived from an EMBL/GenBank/DDBJ whole genome shotgun (WGS) entry which is preliminary data.</text>
</comment>
<feature type="compositionally biased region" description="Low complexity" evidence="1">
    <location>
        <begin position="248"/>
        <end position="262"/>
    </location>
</feature>
<feature type="region of interest" description="Disordered" evidence="1">
    <location>
        <begin position="421"/>
        <end position="441"/>
    </location>
</feature>
<feature type="region of interest" description="Disordered" evidence="1">
    <location>
        <begin position="240"/>
        <end position="262"/>
    </location>
</feature>
<evidence type="ECO:0000313" key="3">
    <source>
        <dbReference type="EMBL" id="NEV62099.1"/>
    </source>
</evidence>